<dbReference type="NCBIfam" id="TIGR02086">
    <property type="entry name" value="IPMI_arch"/>
    <property type="match status" value="1"/>
</dbReference>
<comment type="similarity">
    <text evidence="6">Belongs to the aconitase/IPM isomerase family. LeuC type 2 subfamily.</text>
</comment>
<keyword evidence="6" id="KW-0100">Branched-chain amino acid biosynthesis</keyword>
<feature type="binding site" evidence="6">
    <location>
        <position position="358"/>
    </location>
    <ligand>
        <name>[4Fe-4S] cluster</name>
        <dbReference type="ChEBI" id="CHEBI:49883"/>
    </ligand>
</feature>
<dbReference type="EC" id="4.2.1.33" evidence="6"/>
<organism evidence="9 10">
    <name type="scientific">Halanaerobium congolense</name>
    <dbReference type="NCBI Taxonomy" id="54121"/>
    <lineage>
        <taxon>Bacteria</taxon>
        <taxon>Bacillati</taxon>
        <taxon>Bacillota</taxon>
        <taxon>Clostridia</taxon>
        <taxon>Halanaerobiales</taxon>
        <taxon>Halanaerobiaceae</taxon>
        <taxon>Halanaerobium</taxon>
    </lineage>
</organism>
<dbReference type="Proteomes" id="UP000199519">
    <property type="component" value="Unassembled WGS sequence"/>
</dbReference>
<comment type="function">
    <text evidence="6">Catalyzes the isomerization between 2-isopropylmalate and 3-isopropylmalate, via the formation of 2-isopropylmaleate.</text>
</comment>
<dbReference type="EMBL" id="FOHG01000061">
    <property type="protein sequence ID" value="SET27597.1"/>
    <property type="molecule type" value="Genomic_DNA"/>
</dbReference>
<evidence type="ECO:0000313" key="11">
    <source>
        <dbReference type="Proteomes" id="UP000199519"/>
    </source>
</evidence>
<dbReference type="Proteomes" id="UP000198612">
    <property type="component" value="Unassembled WGS sequence"/>
</dbReference>
<dbReference type="PANTHER" id="PTHR43822:SF2">
    <property type="entry name" value="HOMOACONITASE, MITOCHONDRIAL"/>
    <property type="match status" value="1"/>
</dbReference>
<protein>
    <recommendedName>
        <fullName evidence="6">3-isopropylmalate dehydratase large subunit</fullName>
        <ecNumber evidence="6">4.2.1.33</ecNumber>
    </recommendedName>
    <alternativeName>
        <fullName evidence="6">Alpha-IPM isomerase</fullName>
        <shortName evidence="6">IPMI</shortName>
    </alternativeName>
    <alternativeName>
        <fullName evidence="6">Isopropylmalate isomerase</fullName>
    </alternativeName>
</protein>
<comment type="pathway">
    <text evidence="6">Amino-acid biosynthesis; L-leucine biosynthesis; L-leucine from 3-methyl-2-oxobutanoate: step 2/4.</text>
</comment>
<evidence type="ECO:0000313" key="10">
    <source>
        <dbReference type="Proteomes" id="UP000198612"/>
    </source>
</evidence>
<dbReference type="PANTHER" id="PTHR43822">
    <property type="entry name" value="HOMOACONITASE, MITOCHONDRIAL-RELATED"/>
    <property type="match status" value="1"/>
</dbReference>
<name>A0A1I0D7I8_9FIRM</name>
<dbReference type="GO" id="GO:0051539">
    <property type="term" value="F:4 iron, 4 sulfur cluster binding"/>
    <property type="evidence" value="ECO:0007669"/>
    <property type="project" value="UniProtKB-KW"/>
</dbReference>
<keyword evidence="3 6" id="KW-0408">Iron</keyword>
<evidence type="ECO:0000256" key="1">
    <source>
        <dbReference type="ARBA" id="ARBA00022485"/>
    </source>
</evidence>
<dbReference type="InterPro" id="IPR015931">
    <property type="entry name" value="Acnase/IPM_dHydase_lsu_aba_1/3"/>
</dbReference>
<dbReference type="Pfam" id="PF00330">
    <property type="entry name" value="Aconitase"/>
    <property type="match status" value="1"/>
</dbReference>
<feature type="binding site" evidence="6">
    <location>
        <position position="298"/>
    </location>
    <ligand>
        <name>[4Fe-4S] cluster</name>
        <dbReference type="ChEBI" id="CHEBI:49883"/>
    </ligand>
</feature>
<dbReference type="Gene3D" id="3.30.499.10">
    <property type="entry name" value="Aconitase, domain 3"/>
    <property type="match status" value="2"/>
</dbReference>
<gene>
    <name evidence="6" type="primary">leuC</name>
    <name evidence="8" type="ORF">SAMN04488598_1664</name>
    <name evidence="9" type="ORF">SAMN04515652_1614</name>
</gene>
<dbReference type="UniPathway" id="UPA00048">
    <property type="reaction ID" value="UER00071"/>
</dbReference>
<keyword evidence="4 6" id="KW-0411">Iron-sulfur</keyword>
<dbReference type="CDD" id="cd01583">
    <property type="entry name" value="IPMI"/>
    <property type="match status" value="1"/>
</dbReference>
<dbReference type="InterPro" id="IPR050067">
    <property type="entry name" value="IPM_dehydratase_rel_enz"/>
</dbReference>
<evidence type="ECO:0000256" key="4">
    <source>
        <dbReference type="ARBA" id="ARBA00023014"/>
    </source>
</evidence>
<evidence type="ECO:0000313" key="9">
    <source>
        <dbReference type="EMBL" id="SET27597.1"/>
    </source>
</evidence>
<dbReference type="HAMAP" id="MF_01027">
    <property type="entry name" value="LeuC_type2"/>
    <property type="match status" value="1"/>
</dbReference>
<evidence type="ECO:0000256" key="2">
    <source>
        <dbReference type="ARBA" id="ARBA00022723"/>
    </source>
</evidence>
<dbReference type="InterPro" id="IPR006251">
    <property type="entry name" value="Homoacnase/IPMdehydase_lsu"/>
</dbReference>
<evidence type="ECO:0000256" key="3">
    <source>
        <dbReference type="ARBA" id="ARBA00023004"/>
    </source>
</evidence>
<accession>A0A1I0D7I8</accession>
<dbReference type="PRINTS" id="PR00415">
    <property type="entry name" value="ACONITASE"/>
</dbReference>
<dbReference type="RefSeq" id="WP_089721021.1">
    <property type="nucleotide sequence ID" value="NZ_FNBJ01000066.1"/>
</dbReference>
<dbReference type="InterPro" id="IPR001030">
    <property type="entry name" value="Acoase/IPM_deHydtase_lsu_aba"/>
</dbReference>
<dbReference type="NCBIfam" id="TIGR01343">
    <property type="entry name" value="hacA_fam"/>
    <property type="match status" value="1"/>
</dbReference>
<dbReference type="InterPro" id="IPR033941">
    <property type="entry name" value="IPMI_cat"/>
</dbReference>
<dbReference type="PROSITE" id="PS01244">
    <property type="entry name" value="ACONITASE_2"/>
    <property type="match status" value="1"/>
</dbReference>
<sequence>MHALWKILAKKSGRDSVSAGEIVTADIDLAEVNDLYLQVIKSFYEMGKEGKKVWDPDKVTFIFDHYSPTPTIKAADNHKKMREFCNEQNIDKLFDINKGVCHQVMPEAGIVYPGMLLVATDSHTTTHGAFGAFGTGVGATDLSTILLEGKLWFKVPEVIKINIIGKLKPGIMAKDVILKILGELGQDAAVYKAVEFTGPVVENLQMAERMVLCNMAVEMGAKTSYIKPDSTTREYIDQRVNHDYTVYETDSDFEYDEVYEFDVSDLERVTAAPHDIDNVINVRDAGDVKVDQVFIGTCTGGRVNDIKTAAKILKGKKIANGVRLIVIPASDEVMREAMKKGYIDTLMESGATISAPGCGPCLGAHQGVITAGEVCVSTSSRNFLGRMGSTEAEVYSASPATAAYSALYGKVVGGEE</sequence>
<dbReference type="InterPro" id="IPR036008">
    <property type="entry name" value="Aconitase_4Fe-4S_dom"/>
</dbReference>
<feature type="binding site" evidence="6">
    <location>
        <position position="361"/>
    </location>
    <ligand>
        <name>[4Fe-4S] cluster</name>
        <dbReference type="ChEBI" id="CHEBI:49883"/>
    </ligand>
</feature>
<dbReference type="GO" id="GO:0046872">
    <property type="term" value="F:metal ion binding"/>
    <property type="evidence" value="ECO:0007669"/>
    <property type="project" value="UniProtKB-KW"/>
</dbReference>
<dbReference type="GO" id="GO:0009098">
    <property type="term" value="P:L-leucine biosynthetic process"/>
    <property type="evidence" value="ECO:0007669"/>
    <property type="project" value="UniProtKB-UniRule"/>
</dbReference>
<evidence type="ECO:0000256" key="5">
    <source>
        <dbReference type="ARBA" id="ARBA00023239"/>
    </source>
</evidence>
<evidence type="ECO:0000259" key="7">
    <source>
        <dbReference type="Pfam" id="PF00330"/>
    </source>
</evidence>
<dbReference type="EMBL" id="FNBJ01000066">
    <property type="protein sequence ID" value="SDG22962.1"/>
    <property type="molecule type" value="Genomic_DNA"/>
</dbReference>
<reference evidence="10 11" key="1">
    <citation type="submission" date="2016-10" db="EMBL/GenBank/DDBJ databases">
        <authorList>
            <person name="Varghese N."/>
            <person name="Submissions S."/>
        </authorList>
    </citation>
    <scope>NUCLEOTIDE SEQUENCE [LARGE SCALE GENOMIC DNA]</scope>
    <source>
        <strain evidence="8 11">WG2</strain>
        <strain evidence="9 10">WG5</strain>
    </source>
</reference>
<dbReference type="GO" id="GO:0003861">
    <property type="term" value="F:3-isopropylmalate dehydratase activity"/>
    <property type="evidence" value="ECO:0007669"/>
    <property type="project" value="UniProtKB-UniRule"/>
</dbReference>
<feature type="domain" description="Aconitase/3-isopropylmalate dehydratase large subunit alpha/beta/alpha" evidence="7">
    <location>
        <begin position="50"/>
        <end position="409"/>
    </location>
</feature>
<comment type="catalytic activity">
    <reaction evidence="6">
        <text>(2R,3S)-3-isopropylmalate = (2S)-2-isopropylmalate</text>
        <dbReference type="Rhea" id="RHEA:32287"/>
        <dbReference type="ChEBI" id="CHEBI:1178"/>
        <dbReference type="ChEBI" id="CHEBI:35121"/>
        <dbReference type="EC" id="4.2.1.33"/>
    </reaction>
</comment>
<dbReference type="InterPro" id="IPR011826">
    <property type="entry name" value="HAcnase/IPMdehydase_lsu_prok"/>
</dbReference>
<keyword evidence="11" id="KW-1185">Reference proteome</keyword>
<comment type="cofactor">
    <cofactor evidence="6">
        <name>[4Fe-4S] cluster</name>
        <dbReference type="ChEBI" id="CHEBI:49883"/>
    </cofactor>
    <text evidence="6">Binds 1 [4Fe-4S] cluster per subunit.</text>
</comment>
<dbReference type="SUPFAM" id="SSF53732">
    <property type="entry name" value="Aconitase iron-sulfur domain"/>
    <property type="match status" value="1"/>
</dbReference>
<proteinExistence type="inferred from homology"/>
<keyword evidence="6" id="KW-0028">Amino-acid biosynthesis</keyword>
<keyword evidence="5 6" id="KW-0456">Lyase</keyword>
<keyword evidence="6" id="KW-0432">Leucine biosynthesis</keyword>
<dbReference type="InterPro" id="IPR018136">
    <property type="entry name" value="Aconitase_4Fe-4S_BS"/>
</dbReference>
<dbReference type="AlphaFoldDB" id="A0A1I0D7I8"/>
<dbReference type="NCBIfam" id="NF001614">
    <property type="entry name" value="PRK00402.1"/>
    <property type="match status" value="1"/>
</dbReference>
<keyword evidence="2 6" id="KW-0479">Metal-binding</keyword>
<evidence type="ECO:0000313" key="8">
    <source>
        <dbReference type="EMBL" id="SDG22962.1"/>
    </source>
</evidence>
<evidence type="ECO:0000256" key="6">
    <source>
        <dbReference type="HAMAP-Rule" id="MF_01027"/>
    </source>
</evidence>
<keyword evidence="1 6" id="KW-0004">4Fe-4S</keyword>
<comment type="subunit">
    <text evidence="6">Heterodimer of LeuC and LeuD.</text>
</comment>